<sequence length="234" mass="26711">MPLNPSPPTTREILVHQMHHTKKLPLKDLPSFPDRRTVTHQMQYILHNSQLGSSLIPLKHNFTFVLKPSCRNFQRIPLWRSAGTSHNYCHAAAAPLSTEPQITSCICLERNWLDATTQNLGTRPVAKQVTPSSTTTLATLHYRVHLPYGSRATNNHKLMPPYQLVEWDTPPPHAATKLPNQQLDQNRTFIPSPTSQSSTRARDLYPPNMRGAIKFFPLFYLTHISIFLFQDLHP</sequence>
<evidence type="ECO:0000313" key="2">
    <source>
        <dbReference type="Proteomes" id="UP001060085"/>
    </source>
</evidence>
<evidence type="ECO:0000313" key="1">
    <source>
        <dbReference type="EMBL" id="KAI5674324.1"/>
    </source>
</evidence>
<accession>A0ACC0BNY0</accession>
<gene>
    <name evidence="1" type="ORF">M9H77_14688</name>
</gene>
<comment type="caution">
    <text evidence="1">The sequence shown here is derived from an EMBL/GenBank/DDBJ whole genome shotgun (WGS) entry which is preliminary data.</text>
</comment>
<dbReference type="EMBL" id="CM044703">
    <property type="protein sequence ID" value="KAI5674324.1"/>
    <property type="molecule type" value="Genomic_DNA"/>
</dbReference>
<protein>
    <submittedName>
        <fullName evidence="1">Uncharacterized protein</fullName>
    </submittedName>
</protein>
<keyword evidence="2" id="KW-1185">Reference proteome</keyword>
<organism evidence="1 2">
    <name type="scientific">Catharanthus roseus</name>
    <name type="common">Madagascar periwinkle</name>
    <name type="synonym">Vinca rosea</name>
    <dbReference type="NCBI Taxonomy" id="4058"/>
    <lineage>
        <taxon>Eukaryota</taxon>
        <taxon>Viridiplantae</taxon>
        <taxon>Streptophyta</taxon>
        <taxon>Embryophyta</taxon>
        <taxon>Tracheophyta</taxon>
        <taxon>Spermatophyta</taxon>
        <taxon>Magnoliopsida</taxon>
        <taxon>eudicotyledons</taxon>
        <taxon>Gunneridae</taxon>
        <taxon>Pentapetalae</taxon>
        <taxon>asterids</taxon>
        <taxon>lamiids</taxon>
        <taxon>Gentianales</taxon>
        <taxon>Apocynaceae</taxon>
        <taxon>Rauvolfioideae</taxon>
        <taxon>Vinceae</taxon>
        <taxon>Catharanthinae</taxon>
        <taxon>Catharanthus</taxon>
    </lineage>
</organism>
<proteinExistence type="predicted"/>
<reference evidence="2" key="1">
    <citation type="journal article" date="2023" name="Nat. Plants">
        <title>Single-cell RNA sequencing provides a high-resolution roadmap for understanding the multicellular compartmentation of specialized metabolism.</title>
        <authorList>
            <person name="Sun S."/>
            <person name="Shen X."/>
            <person name="Li Y."/>
            <person name="Li Y."/>
            <person name="Wang S."/>
            <person name="Li R."/>
            <person name="Zhang H."/>
            <person name="Shen G."/>
            <person name="Guo B."/>
            <person name="Wei J."/>
            <person name="Xu J."/>
            <person name="St-Pierre B."/>
            <person name="Chen S."/>
            <person name="Sun C."/>
        </authorList>
    </citation>
    <scope>NUCLEOTIDE SEQUENCE [LARGE SCALE GENOMIC DNA]</scope>
</reference>
<dbReference type="Proteomes" id="UP001060085">
    <property type="component" value="Linkage Group LG03"/>
</dbReference>
<name>A0ACC0BNY0_CATRO</name>